<evidence type="ECO:0000313" key="2">
    <source>
        <dbReference type="Proteomes" id="UP000682843"/>
    </source>
</evidence>
<accession>A0ABX8ABQ9</accession>
<gene>
    <name evidence="1" type="ORF">RPMA_21890</name>
</gene>
<dbReference type="EMBL" id="CP036498">
    <property type="protein sequence ID" value="QUS41198.1"/>
    <property type="molecule type" value="Genomic_DNA"/>
</dbReference>
<dbReference type="RefSeq" id="WP_211909804.1">
    <property type="nucleotide sequence ID" value="NZ_CP036498.1"/>
</dbReference>
<protein>
    <recommendedName>
        <fullName evidence="3">Cysteine-rich CWC family protein</fullName>
    </recommendedName>
</protein>
<name>A0ABX8ABQ9_9BRAD</name>
<evidence type="ECO:0008006" key="3">
    <source>
        <dbReference type="Google" id="ProtNLM"/>
    </source>
</evidence>
<sequence length="74" mass="7826">MTNRTGTQTEDSAAALSRRLTCSACGAEFGCDLSGNCWCAEEPAKLPMPTTGGDCLCRDCLREAAAAHERSKRA</sequence>
<dbReference type="Proteomes" id="UP000682843">
    <property type="component" value="Chromosome"/>
</dbReference>
<proteinExistence type="predicted"/>
<evidence type="ECO:0000313" key="1">
    <source>
        <dbReference type="EMBL" id="QUS41198.1"/>
    </source>
</evidence>
<keyword evidence="2" id="KW-1185">Reference proteome</keyword>
<reference evidence="1 2" key="1">
    <citation type="submission" date="2019-02" db="EMBL/GenBank/DDBJ databases">
        <title>Emended description of the genus Rhodopseudomonas and description of Rhodopseudomonas albus sp. nov., a non-phototrophic, heavy-metal-tolerant bacterium isolated from garden soil.</title>
        <authorList>
            <person name="Bao Z."/>
            <person name="Cao W.W."/>
            <person name="Sato Y."/>
            <person name="Nishizawa T."/>
            <person name="Zhao J."/>
            <person name="Guo Y."/>
            <person name="Ohta H."/>
        </authorList>
    </citation>
    <scope>NUCLEOTIDE SEQUENCE [LARGE SCALE GENOMIC DNA]</scope>
    <source>
        <strain evidence="1 2">SK50-23</strain>
    </source>
</reference>
<organism evidence="1 2">
    <name type="scientific">Tardiphaga alba</name>
    <dbReference type="NCBI Taxonomy" id="340268"/>
    <lineage>
        <taxon>Bacteria</taxon>
        <taxon>Pseudomonadati</taxon>
        <taxon>Pseudomonadota</taxon>
        <taxon>Alphaproteobacteria</taxon>
        <taxon>Hyphomicrobiales</taxon>
        <taxon>Nitrobacteraceae</taxon>
        <taxon>Tardiphaga</taxon>
    </lineage>
</organism>